<keyword evidence="10" id="KW-1185">Reference proteome</keyword>
<comment type="catalytic activity">
    <reaction evidence="1">
        <text>ATP + protein L-histidine = ADP + protein N-phospho-L-histidine.</text>
        <dbReference type="EC" id="2.7.13.3"/>
    </reaction>
</comment>
<dbReference type="SUPFAM" id="SSF55874">
    <property type="entry name" value="ATPase domain of HSP90 chaperone/DNA topoisomerase II/histidine kinase"/>
    <property type="match status" value="1"/>
</dbReference>
<dbReference type="InterPro" id="IPR005467">
    <property type="entry name" value="His_kinase_dom"/>
</dbReference>
<evidence type="ECO:0000256" key="2">
    <source>
        <dbReference type="ARBA" id="ARBA00012438"/>
    </source>
</evidence>
<dbReference type="CDD" id="cd00082">
    <property type="entry name" value="HisKA"/>
    <property type="match status" value="1"/>
</dbReference>
<organism evidence="9 10">
    <name type="scientific">Sinomicrobium weinanense</name>
    <dbReference type="NCBI Taxonomy" id="2842200"/>
    <lineage>
        <taxon>Bacteria</taxon>
        <taxon>Pseudomonadati</taxon>
        <taxon>Bacteroidota</taxon>
        <taxon>Flavobacteriia</taxon>
        <taxon>Flavobacteriales</taxon>
        <taxon>Flavobacteriaceae</taxon>
        <taxon>Sinomicrobium</taxon>
    </lineage>
</organism>
<dbReference type="EMBL" id="JACVDC010000007">
    <property type="protein sequence ID" value="MBC9795181.1"/>
    <property type="molecule type" value="Genomic_DNA"/>
</dbReference>
<dbReference type="SUPFAM" id="SSF47384">
    <property type="entry name" value="Homodimeric domain of signal transducing histidine kinase"/>
    <property type="match status" value="1"/>
</dbReference>
<keyword evidence="7" id="KW-0472">Membrane</keyword>
<keyword evidence="6" id="KW-0902">Two-component regulatory system</keyword>
<evidence type="ECO:0000256" key="1">
    <source>
        <dbReference type="ARBA" id="ARBA00000085"/>
    </source>
</evidence>
<dbReference type="InterPro" id="IPR036097">
    <property type="entry name" value="HisK_dim/P_sf"/>
</dbReference>
<comment type="caution">
    <text evidence="9">The sequence shown here is derived from an EMBL/GenBank/DDBJ whole genome shotgun (WGS) entry which is preliminary data.</text>
</comment>
<dbReference type="InterPro" id="IPR036890">
    <property type="entry name" value="HATPase_C_sf"/>
</dbReference>
<dbReference type="Pfam" id="PF02518">
    <property type="entry name" value="HATPase_c"/>
    <property type="match status" value="1"/>
</dbReference>
<dbReference type="Pfam" id="PF00512">
    <property type="entry name" value="HisKA"/>
    <property type="match status" value="1"/>
</dbReference>
<dbReference type="EC" id="2.7.13.3" evidence="2"/>
<feature type="domain" description="Histidine kinase" evidence="8">
    <location>
        <begin position="198"/>
        <end position="414"/>
    </location>
</feature>
<dbReference type="SMART" id="SM00387">
    <property type="entry name" value="HATPase_c"/>
    <property type="match status" value="1"/>
</dbReference>
<sequence>MFAVSVVGLGLVQYQYLQVGLSLARAQFNDKIGRAVKQIKTDLNHENELTFLMGKALTDDDTYFTLSLDSLRDASSHYYRDFLQDRLLMQGIKTDFTYVIYSKDSVLSLRSPDYRENRKDRLRYPIELTGYLPELTGKRMVTELQFRDLNAYFLSQLNGLTIPGLIFIIVIIIAVIWVLRSLYRQHSIITTTNDFINNLTHELKTPVFSIGLATKMLMEREKEAGSTRFLHIIKQQNERLKQHIDKVLQLATLEKKKKYIRMEETDFYPHLKKFAEDFREMTVLEQVDFRYKLHGDHYPVRGEVIHILNAVGNLLDNAKKYSENVPKVTLEAHTEREKLYISVTDNGIGIPEKEREQVFEKFFRGGTGDIHRVEGYGLGLNYVKQVVRSHKGKILVDSEPGKGTKVTIVIPLLP</sequence>
<gene>
    <name evidence="9" type="ORF">IBL28_04330</name>
</gene>
<evidence type="ECO:0000313" key="10">
    <source>
        <dbReference type="Proteomes" id="UP000653730"/>
    </source>
</evidence>
<evidence type="ECO:0000256" key="4">
    <source>
        <dbReference type="ARBA" id="ARBA00022679"/>
    </source>
</evidence>
<name>A0A926JPW0_9FLAO</name>
<dbReference type="SMART" id="SM00388">
    <property type="entry name" value="HisKA"/>
    <property type="match status" value="1"/>
</dbReference>
<keyword evidence="7" id="KW-0812">Transmembrane</keyword>
<evidence type="ECO:0000256" key="3">
    <source>
        <dbReference type="ARBA" id="ARBA00022553"/>
    </source>
</evidence>
<proteinExistence type="predicted"/>
<dbReference type="Gene3D" id="3.30.565.10">
    <property type="entry name" value="Histidine kinase-like ATPase, C-terminal domain"/>
    <property type="match status" value="1"/>
</dbReference>
<dbReference type="GO" id="GO:0016036">
    <property type="term" value="P:cellular response to phosphate starvation"/>
    <property type="evidence" value="ECO:0007669"/>
    <property type="project" value="TreeGrafter"/>
</dbReference>
<evidence type="ECO:0000313" key="9">
    <source>
        <dbReference type="EMBL" id="MBC9795181.1"/>
    </source>
</evidence>
<keyword evidence="3" id="KW-0597">Phosphoprotein</keyword>
<evidence type="ECO:0000256" key="5">
    <source>
        <dbReference type="ARBA" id="ARBA00022777"/>
    </source>
</evidence>
<reference evidence="9 10" key="1">
    <citation type="submission" date="2020-09" db="EMBL/GenBank/DDBJ databases">
        <title>Sinomicrobium weinanense sp. nov., a halophilic bacteria isolated from saline-alkali soil.</title>
        <authorList>
            <person name="Wu P."/>
            <person name="Ren H."/>
            <person name="Mei Y."/>
            <person name="Liang Y."/>
            <person name="Chen Z."/>
        </authorList>
    </citation>
    <scope>NUCLEOTIDE SEQUENCE [LARGE SCALE GENOMIC DNA]</scope>
    <source>
        <strain evidence="9 10">FJxs</strain>
    </source>
</reference>
<dbReference type="PRINTS" id="PR00344">
    <property type="entry name" value="BCTRLSENSOR"/>
</dbReference>
<keyword evidence="4" id="KW-0808">Transferase</keyword>
<dbReference type="GO" id="GO:0005886">
    <property type="term" value="C:plasma membrane"/>
    <property type="evidence" value="ECO:0007669"/>
    <property type="project" value="TreeGrafter"/>
</dbReference>
<dbReference type="GO" id="GO:0000155">
    <property type="term" value="F:phosphorelay sensor kinase activity"/>
    <property type="evidence" value="ECO:0007669"/>
    <property type="project" value="InterPro"/>
</dbReference>
<evidence type="ECO:0000259" key="8">
    <source>
        <dbReference type="PROSITE" id="PS50109"/>
    </source>
</evidence>
<dbReference type="PANTHER" id="PTHR45453">
    <property type="entry name" value="PHOSPHATE REGULON SENSOR PROTEIN PHOR"/>
    <property type="match status" value="1"/>
</dbReference>
<dbReference type="PROSITE" id="PS50109">
    <property type="entry name" value="HIS_KIN"/>
    <property type="match status" value="1"/>
</dbReference>
<keyword evidence="5 9" id="KW-0418">Kinase</keyword>
<dbReference type="Gene3D" id="1.10.287.130">
    <property type="match status" value="1"/>
</dbReference>
<feature type="transmembrane region" description="Helical" evidence="7">
    <location>
        <begin position="160"/>
        <end position="179"/>
    </location>
</feature>
<dbReference type="CDD" id="cd00075">
    <property type="entry name" value="HATPase"/>
    <property type="match status" value="1"/>
</dbReference>
<dbReference type="InterPro" id="IPR003594">
    <property type="entry name" value="HATPase_dom"/>
</dbReference>
<evidence type="ECO:0000256" key="7">
    <source>
        <dbReference type="SAM" id="Phobius"/>
    </source>
</evidence>
<dbReference type="PANTHER" id="PTHR45453:SF1">
    <property type="entry name" value="PHOSPHATE REGULON SENSOR PROTEIN PHOR"/>
    <property type="match status" value="1"/>
</dbReference>
<dbReference type="AlphaFoldDB" id="A0A926JPW0"/>
<dbReference type="InterPro" id="IPR004358">
    <property type="entry name" value="Sig_transdc_His_kin-like_C"/>
</dbReference>
<dbReference type="InterPro" id="IPR050351">
    <property type="entry name" value="BphY/WalK/GraS-like"/>
</dbReference>
<dbReference type="Proteomes" id="UP000653730">
    <property type="component" value="Unassembled WGS sequence"/>
</dbReference>
<evidence type="ECO:0000256" key="6">
    <source>
        <dbReference type="ARBA" id="ARBA00023012"/>
    </source>
</evidence>
<dbReference type="GO" id="GO:0004721">
    <property type="term" value="F:phosphoprotein phosphatase activity"/>
    <property type="evidence" value="ECO:0007669"/>
    <property type="project" value="TreeGrafter"/>
</dbReference>
<protein>
    <recommendedName>
        <fullName evidence="2">histidine kinase</fullName>
        <ecNumber evidence="2">2.7.13.3</ecNumber>
    </recommendedName>
</protein>
<accession>A0A926JPW0</accession>
<dbReference type="InterPro" id="IPR003661">
    <property type="entry name" value="HisK_dim/P_dom"/>
</dbReference>
<keyword evidence="7" id="KW-1133">Transmembrane helix</keyword>